<keyword evidence="2" id="KW-0813">Transport</keyword>
<feature type="transmembrane region" description="Helical" evidence="6">
    <location>
        <begin position="33"/>
        <end position="57"/>
    </location>
</feature>
<feature type="domain" description="Amino acid permease/ SLC12A" evidence="7">
    <location>
        <begin position="5"/>
        <end position="439"/>
    </location>
</feature>
<dbReference type="PIRSF" id="PIRSF006060">
    <property type="entry name" value="AA_transporter"/>
    <property type="match status" value="1"/>
</dbReference>
<evidence type="ECO:0000313" key="9">
    <source>
        <dbReference type="Proteomes" id="UP000628086"/>
    </source>
</evidence>
<evidence type="ECO:0000259" key="7">
    <source>
        <dbReference type="Pfam" id="PF00324"/>
    </source>
</evidence>
<gene>
    <name evidence="8" type="ORF">HU747_08705</name>
</gene>
<dbReference type="Pfam" id="PF00324">
    <property type="entry name" value="AA_permease"/>
    <property type="match status" value="1"/>
</dbReference>
<evidence type="ECO:0000256" key="2">
    <source>
        <dbReference type="ARBA" id="ARBA00022448"/>
    </source>
</evidence>
<keyword evidence="3 6" id="KW-0812">Transmembrane</keyword>
<feature type="transmembrane region" description="Helical" evidence="6">
    <location>
        <begin position="108"/>
        <end position="130"/>
    </location>
</feature>
<evidence type="ECO:0000256" key="4">
    <source>
        <dbReference type="ARBA" id="ARBA00022989"/>
    </source>
</evidence>
<feature type="transmembrane region" description="Helical" evidence="6">
    <location>
        <begin position="142"/>
        <end position="168"/>
    </location>
</feature>
<dbReference type="Proteomes" id="UP000628086">
    <property type="component" value="Unassembled WGS sequence"/>
</dbReference>
<dbReference type="InterPro" id="IPR004841">
    <property type="entry name" value="AA-permease/SLC12A_dom"/>
</dbReference>
<feature type="transmembrane region" description="Helical" evidence="6">
    <location>
        <begin position="348"/>
        <end position="373"/>
    </location>
</feature>
<dbReference type="PROSITE" id="PS00218">
    <property type="entry name" value="AMINO_ACID_PERMEASE_1"/>
    <property type="match status" value="1"/>
</dbReference>
<comment type="subcellular location">
    <subcellularLocation>
        <location evidence="1">Membrane</location>
        <topology evidence="1">Multi-pass membrane protein</topology>
    </subcellularLocation>
</comment>
<keyword evidence="4 6" id="KW-1133">Transmembrane helix</keyword>
<accession>A0ABR6V5F6</accession>
<feature type="transmembrane region" description="Helical" evidence="6">
    <location>
        <begin position="69"/>
        <end position="88"/>
    </location>
</feature>
<dbReference type="RefSeq" id="WP_186596313.1">
    <property type="nucleotide sequence ID" value="NZ_JABWRS010000005.1"/>
</dbReference>
<name>A0ABR6V5F6_9PSED</name>
<protein>
    <submittedName>
        <fullName evidence="8">Amino acid permease</fullName>
    </submittedName>
</protein>
<dbReference type="InterPro" id="IPR004840">
    <property type="entry name" value="Amino_acid_permease_CS"/>
</dbReference>
<comment type="caution">
    <text evidence="8">The sequence shown here is derived from an EMBL/GenBank/DDBJ whole genome shotgun (WGS) entry which is preliminary data.</text>
</comment>
<feature type="transmembrane region" description="Helical" evidence="6">
    <location>
        <begin position="276"/>
        <end position="301"/>
    </location>
</feature>
<dbReference type="Gene3D" id="1.20.1740.10">
    <property type="entry name" value="Amino acid/polyamine transporter I"/>
    <property type="match status" value="1"/>
</dbReference>
<feature type="transmembrane region" description="Helical" evidence="6">
    <location>
        <begin position="188"/>
        <end position="210"/>
    </location>
</feature>
<organism evidence="8 9">
    <name type="scientific">Pseudomonas taiwanensis</name>
    <dbReference type="NCBI Taxonomy" id="470150"/>
    <lineage>
        <taxon>Bacteria</taxon>
        <taxon>Pseudomonadati</taxon>
        <taxon>Pseudomonadota</taxon>
        <taxon>Gammaproteobacteria</taxon>
        <taxon>Pseudomonadales</taxon>
        <taxon>Pseudomonadaceae</taxon>
        <taxon>Pseudomonas</taxon>
    </lineage>
</organism>
<proteinExistence type="predicted"/>
<evidence type="ECO:0000256" key="5">
    <source>
        <dbReference type="ARBA" id="ARBA00023136"/>
    </source>
</evidence>
<feature type="transmembrane region" description="Helical" evidence="6">
    <location>
        <begin position="7"/>
        <end position="27"/>
    </location>
</feature>
<sequence>MQTRHLVMLAIGGTIGTGLFLASGFTVGQAGPLGAVIAYVICAVMVYCVMCCLGELAVHMPETGSFSAYTTRFVGPASGYAVAWLYWLSWATAIGSELLGAGVLMERWLPGVPVWAWAAMFGVVITVNNLSSVRAYAETEFWLSLIKVITVIVFIVVGGLAISGVISGGDPQTTGLANFTREGWFPTGFSSIGLVLLAVAFGFAGTEVIGIAAGETANPQRTIPRALNGTVLRLVLFFIGTILVICMMLPREQAGVSESPFVVVFSKIGIPYAADIMNFVIITALVSAANSGLYAAARMLWTLGDQGQLPRSFARLNRRGTPTTAILFSMVGGIAALMSSVWAAETVYLVLVSIGGFAIVAVWVSIAVCQILFRRDHIRRGGKVEDLSYRVRWYPVVPVIALISCLGACIGIGFDPEQRIALYVSLPFIALCYGGYYATQLYKNWVAAKHNTRSLSDARDTVS</sequence>
<evidence type="ECO:0000313" key="8">
    <source>
        <dbReference type="EMBL" id="MBC3475681.1"/>
    </source>
</evidence>
<feature type="transmembrane region" description="Helical" evidence="6">
    <location>
        <begin position="420"/>
        <end position="439"/>
    </location>
</feature>
<reference evidence="8 9" key="1">
    <citation type="journal article" date="2020" name="Microorganisms">
        <title>Reliable Identification of Environmental Pseudomonas Isolates Using the rpoD Gene.</title>
        <authorList>
            <consortium name="The Broad Institute Genome Sequencing Platform"/>
            <person name="Girard L."/>
            <person name="Lood C."/>
            <person name="Rokni-Zadeh H."/>
            <person name="van Noort V."/>
            <person name="Lavigne R."/>
            <person name="De Mot R."/>
        </authorList>
    </citation>
    <scope>NUCLEOTIDE SEQUENCE [LARGE SCALE GENOMIC DNA]</scope>
    <source>
        <strain evidence="8 9">RW7P2</strain>
    </source>
</reference>
<dbReference type="PANTHER" id="PTHR43495:SF5">
    <property type="entry name" value="GAMMA-AMINOBUTYRIC ACID PERMEASE"/>
    <property type="match status" value="1"/>
</dbReference>
<dbReference type="EMBL" id="JABWRS010000005">
    <property type="protein sequence ID" value="MBC3475681.1"/>
    <property type="molecule type" value="Genomic_DNA"/>
</dbReference>
<feature type="transmembrane region" description="Helical" evidence="6">
    <location>
        <begin position="322"/>
        <end position="342"/>
    </location>
</feature>
<evidence type="ECO:0000256" key="1">
    <source>
        <dbReference type="ARBA" id="ARBA00004141"/>
    </source>
</evidence>
<evidence type="ECO:0000256" key="6">
    <source>
        <dbReference type="SAM" id="Phobius"/>
    </source>
</evidence>
<evidence type="ECO:0000256" key="3">
    <source>
        <dbReference type="ARBA" id="ARBA00022692"/>
    </source>
</evidence>
<dbReference type="PANTHER" id="PTHR43495">
    <property type="entry name" value="GABA PERMEASE"/>
    <property type="match status" value="1"/>
</dbReference>
<keyword evidence="9" id="KW-1185">Reference proteome</keyword>
<feature type="transmembrane region" description="Helical" evidence="6">
    <location>
        <begin position="393"/>
        <end position="414"/>
    </location>
</feature>
<feature type="transmembrane region" description="Helical" evidence="6">
    <location>
        <begin position="231"/>
        <end position="250"/>
    </location>
</feature>
<keyword evidence="5 6" id="KW-0472">Membrane</keyword>